<evidence type="ECO:0000313" key="2">
    <source>
        <dbReference type="Proteomes" id="UP001500390"/>
    </source>
</evidence>
<organism evidence="1 2">
    <name type="scientific">Ornithinibacter aureus</name>
    <dbReference type="NCBI Taxonomy" id="622664"/>
    <lineage>
        <taxon>Bacteria</taxon>
        <taxon>Bacillati</taxon>
        <taxon>Actinomycetota</taxon>
        <taxon>Actinomycetes</taxon>
        <taxon>Micrococcales</taxon>
        <taxon>Intrasporangiaceae</taxon>
        <taxon>Ornithinibacter</taxon>
    </lineage>
</organism>
<comment type="caution">
    <text evidence="1">The sequence shown here is derived from an EMBL/GenBank/DDBJ whole genome shotgun (WGS) entry which is preliminary data.</text>
</comment>
<dbReference type="EMBL" id="BAABFX010000010">
    <property type="protein sequence ID" value="GAA4389521.1"/>
    <property type="molecule type" value="Genomic_DNA"/>
</dbReference>
<dbReference type="InterPro" id="IPR021202">
    <property type="entry name" value="Rv3654c-like"/>
</dbReference>
<dbReference type="NCBIfam" id="TIGR03816">
    <property type="entry name" value="tadE_like_DECH"/>
    <property type="match status" value="1"/>
</dbReference>
<evidence type="ECO:0000313" key="1">
    <source>
        <dbReference type="EMBL" id="GAA4389521.1"/>
    </source>
</evidence>
<reference evidence="2" key="1">
    <citation type="journal article" date="2019" name="Int. J. Syst. Evol. Microbiol.">
        <title>The Global Catalogue of Microorganisms (GCM) 10K type strain sequencing project: providing services to taxonomists for standard genome sequencing and annotation.</title>
        <authorList>
            <consortium name="The Broad Institute Genomics Platform"/>
            <consortium name="The Broad Institute Genome Sequencing Center for Infectious Disease"/>
            <person name="Wu L."/>
            <person name="Ma J."/>
        </authorList>
    </citation>
    <scope>NUCLEOTIDE SEQUENCE [LARGE SCALE GENOMIC DNA]</scope>
    <source>
        <strain evidence="2">JCM 17738</strain>
    </source>
</reference>
<accession>A0ABP8JEK3</accession>
<protein>
    <recommendedName>
        <fullName evidence="3">Secretion/DNA translocation related TadE-like protein</fullName>
    </recommendedName>
</protein>
<proteinExistence type="predicted"/>
<dbReference type="RefSeq" id="WP_159901490.1">
    <property type="nucleotide sequence ID" value="NZ_BAABFX010000010.1"/>
</dbReference>
<gene>
    <name evidence="1" type="ORF">GCM10023153_05830</name>
</gene>
<evidence type="ECO:0008006" key="3">
    <source>
        <dbReference type="Google" id="ProtNLM"/>
    </source>
</evidence>
<keyword evidence="2" id="KW-1185">Reference proteome</keyword>
<dbReference type="Proteomes" id="UP001500390">
    <property type="component" value="Unassembled WGS sequence"/>
</dbReference>
<name>A0ABP8JEK3_9MICO</name>
<sequence>MKFPPVPRRERGSATVLAVAAIAVVLSMAAAALVVTATVRDVHVARGAADLAALAAAGPLAVGAEPDCGAARRVAAANSATLSSCSPDGAGTVVVSVTLTRSTAPGWFTGPGVVSARSRAGVEPLP</sequence>